<evidence type="ECO:0000313" key="1">
    <source>
        <dbReference type="EMBL" id="MDJ1485331.1"/>
    </source>
</evidence>
<name>A0AAE3QUP3_9BACT</name>
<evidence type="ECO:0000313" key="4">
    <source>
        <dbReference type="Proteomes" id="UP001241110"/>
    </source>
</evidence>
<proteinExistence type="predicted"/>
<dbReference type="Proteomes" id="UP001241110">
    <property type="component" value="Unassembled WGS sequence"/>
</dbReference>
<protein>
    <submittedName>
        <fullName evidence="1">Uncharacterized protein</fullName>
    </submittedName>
</protein>
<evidence type="ECO:0000313" key="3">
    <source>
        <dbReference type="Proteomes" id="UP001228581"/>
    </source>
</evidence>
<dbReference type="EMBL" id="JASJOT010000010">
    <property type="protein sequence ID" value="MDJ1494593.1"/>
    <property type="molecule type" value="Genomic_DNA"/>
</dbReference>
<organism evidence="1 4">
    <name type="scientific">Xanthocytophaga flava</name>
    <dbReference type="NCBI Taxonomy" id="3048013"/>
    <lineage>
        <taxon>Bacteria</taxon>
        <taxon>Pseudomonadati</taxon>
        <taxon>Bacteroidota</taxon>
        <taxon>Cytophagia</taxon>
        <taxon>Cytophagales</taxon>
        <taxon>Rhodocytophagaceae</taxon>
        <taxon>Xanthocytophaga</taxon>
    </lineage>
</organism>
<sequence length="66" mass="7729">MKREAIIDFNVENPNLYRIVWKSKTSDISAVGSYTCTKDEADNSVRELNNTYPDYHHWAEPNPRLN</sequence>
<comment type="caution">
    <text evidence="1">The sequence shown here is derived from an EMBL/GenBank/DDBJ whole genome shotgun (WGS) entry which is preliminary data.</text>
</comment>
<gene>
    <name evidence="1" type="ORF">QNI16_32870</name>
    <name evidence="2" type="ORF">QNI19_16730</name>
</gene>
<dbReference type="AlphaFoldDB" id="A0AAE3QUP3"/>
<reference evidence="1 3" key="1">
    <citation type="submission" date="2023-05" db="EMBL/GenBank/DDBJ databases">
        <authorList>
            <person name="Zhang X."/>
        </authorList>
    </citation>
    <scope>NUCLEOTIDE SEQUENCE</scope>
    <source>
        <strain evidence="2 3">DM2B3-1</strain>
        <strain evidence="1">YF14B1</strain>
    </source>
</reference>
<dbReference type="Proteomes" id="UP001228581">
    <property type="component" value="Unassembled WGS sequence"/>
</dbReference>
<evidence type="ECO:0000313" key="2">
    <source>
        <dbReference type="EMBL" id="MDJ1494593.1"/>
    </source>
</evidence>
<keyword evidence="3" id="KW-1185">Reference proteome</keyword>
<accession>A0AAE3QUP3</accession>
<dbReference type="RefSeq" id="WP_313987740.1">
    <property type="nucleotide sequence ID" value="NZ_JASJOR010000005.1"/>
</dbReference>
<dbReference type="EMBL" id="JASJOS010000019">
    <property type="protein sequence ID" value="MDJ1485331.1"/>
    <property type="molecule type" value="Genomic_DNA"/>
</dbReference>